<proteinExistence type="inferred from homology"/>
<dbReference type="GO" id="GO:0002238">
    <property type="term" value="P:response to molecule of fungal origin"/>
    <property type="evidence" value="ECO:0007669"/>
    <property type="project" value="UniProtKB-ARBA"/>
</dbReference>
<comment type="similarity">
    <text evidence="1 4">Belongs to the iron/ascorbate-dependent oxidoreductase family.</text>
</comment>
<evidence type="ECO:0000256" key="3">
    <source>
        <dbReference type="ARBA" id="ARBA00023004"/>
    </source>
</evidence>
<evidence type="ECO:0000256" key="1">
    <source>
        <dbReference type="ARBA" id="ARBA00008056"/>
    </source>
</evidence>
<dbReference type="InterPro" id="IPR026992">
    <property type="entry name" value="DIOX_N"/>
</dbReference>
<dbReference type="EMBL" id="HG739124">
    <property type="protein sequence ID" value="CDP09687.1"/>
    <property type="molecule type" value="Genomic_DNA"/>
</dbReference>
<dbReference type="PhylomeDB" id="A0A068UN51"/>
<dbReference type="InterPro" id="IPR044861">
    <property type="entry name" value="IPNS-like_FE2OG_OXY"/>
</dbReference>
<dbReference type="InterPro" id="IPR027443">
    <property type="entry name" value="IPNS-like_sf"/>
</dbReference>
<feature type="domain" description="Fe2OG dioxygenase" evidence="5">
    <location>
        <begin position="185"/>
        <end position="285"/>
    </location>
</feature>
<dbReference type="GO" id="GO:0046872">
    <property type="term" value="F:metal ion binding"/>
    <property type="evidence" value="ECO:0007669"/>
    <property type="project" value="UniProtKB-KW"/>
</dbReference>
<dbReference type="Gramene" id="CDP09687">
    <property type="protein sequence ID" value="CDP09687"/>
    <property type="gene ID" value="GSCOC_T00030111001"/>
</dbReference>
<evidence type="ECO:0000313" key="6">
    <source>
        <dbReference type="EMBL" id="CDP09687.1"/>
    </source>
</evidence>
<keyword evidence="2 4" id="KW-0479">Metal-binding</keyword>
<dbReference type="Proteomes" id="UP000295252">
    <property type="component" value="Chromosome I"/>
</dbReference>
<protein>
    <recommendedName>
        <fullName evidence="5">Fe2OG dioxygenase domain-containing protein</fullName>
    </recommendedName>
</protein>
<reference evidence="7" key="1">
    <citation type="journal article" date="2014" name="Science">
        <title>The coffee genome provides insight into the convergent evolution of caffeine biosynthesis.</title>
        <authorList>
            <person name="Denoeud F."/>
            <person name="Carretero-Paulet L."/>
            <person name="Dereeper A."/>
            <person name="Droc G."/>
            <person name="Guyot R."/>
            <person name="Pietrella M."/>
            <person name="Zheng C."/>
            <person name="Alberti A."/>
            <person name="Anthony F."/>
            <person name="Aprea G."/>
            <person name="Aury J.M."/>
            <person name="Bento P."/>
            <person name="Bernard M."/>
            <person name="Bocs S."/>
            <person name="Campa C."/>
            <person name="Cenci A."/>
            <person name="Combes M.C."/>
            <person name="Crouzillat D."/>
            <person name="Da Silva C."/>
            <person name="Daddiego L."/>
            <person name="De Bellis F."/>
            <person name="Dussert S."/>
            <person name="Garsmeur O."/>
            <person name="Gayraud T."/>
            <person name="Guignon V."/>
            <person name="Jahn K."/>
            <person name="Jamilloux V."/>
            <person name="Joet T."/>
            <person name="Labadie K."/>
            <person name="Lan T."/>
            <person name="Leclercq J."/>
            <person name="Lepelley M."/>
            <person name="Leroy T."/>
            <person name="Li L.T."/>
            <person name="Librado P."/>
            <person name="Lopez L."/>
            <person name="Munoz A."/>
            <person name="Noel B."/>
            <person name="Pallavicini A."/>
            <person name="Perrotta G."/>
            <person name="Poncet V."/>
            <person name="Pot D."/>
            <person name="Priyono X."/>
            <person name="Rigoreau M."/>
            <person name="Rouard M."/>
            <person name="Rozas J."/>
            <person name="Tranchant-Dubreuil C."/>
            <person name="VanBuren R."/>
            <person name="Zhang Q."/>
            <person name="Andrade A.C."/>
            <person name="Argout X."/>
            <person name="Bertrand B."/>
            <person name="de Kochko A."/>
            <person name="Graziosi G."/>
            <person name="Henry R.J."/>
            <person name="Jayarama X."/>
            <person name="Ming R."/>
            <person name="Nagai C."/>
            <person name="Rounsley S."/>
            <person name="Sankoff D."/>
            <person name="Giuliano G."/>
            <person name="Albert V.A."/>
            <person name="Wincker P."/>
            <person name="Lashermes P."/>
        </authorList>
    </citation>
    <scope>NUCLEOTIDE SEQUENCE [LARGE SCALE GENOMIC DNA]</scope>
    <source>
        <strain evidence="7">cv. DH200-94</strain>
    </source>
</reference>
<dbReference type="InterPro" id="IPR050295">
    <property type="entry name" value="Plant_2OG-oxidoreductases"/>
</dbReference>
<evidence type="ECO:0000256" key="4">
    <source>
        <dbReference type="RuleBase" id="RU003682"/>
    </source>
</evidence>
<dbReference type="OMA" id="DIMIAPA"/>
<dbReference type="SUPFAM" id="SSF51197">
    <property type="entry name" value="Clavaminate synthase-like"/>
    <property type="match status" value="1"/>
</dbReference>
<dbReference type="AlphaFoldDB" id="A0A068UN51"/>
<evidence type="ECO:0000313" key="7">
    <source>
        <dbReference type="Proteomes" id="UP000295252"/>
    </source>
</evidence>
<dbReference type="Pfam" id="PF03171">
    <property type="entry name" value="2OG-FeII_Oxy"/>
    <property type="match status" value="1"/>
</dbReference>
<dbReference type="GO" id="GO:0009805">
    <property type="term" value="P:coumarin biosynthetic process"/>
    <property type="evidence" value="ECO:0007669"/>
    <property type="project" value="UniProtKB-ARBA"/>
</dbReference>
<keyword evidence="3 4" id="KW-0408">Iron</keyword>
<evidence type="ECO:0000259" key="5">
    <source>
        <dbReference type="PROSITE" id="PS51471"/>
    </source>
</evidence>
<keyword evidence="7" id="KW-1185">Reference proteome</keyword>
<dbReference type="PANTHER" id="PTHR47991">
    <property type="entry name" value="OXOGLUTARATE/IRON-DEPENDENT DIOXYGENASE"/>
    <property type="match status" value="1"/>
</dbReference>
<name>A0A068UN51_COFCA</name>
<dbReference type="PROSITE" id="PS51471">
    <property type="entry name" value="FE2OG_OXY"/>
    <property type="match status" value="1"/>
</dbReference>
<organism evidence="6 7">
    <name type="scientific">Coffea canephora</name>
    <name type="common">Robusta coffee</name>
    <dbReference type="NCBI Taxonomy" id="49390"/>
    <lineage>
        <taxon>Eukaryota</taxon>
        <taxon>Viridiplantae</taxon>
        <taxon>Streptophyta</taxon>
        <taxon>Embryophyta</taxon>
        <taxon>Tracheophyta</taxon>
        <taxon>Spermatophyta</taxon>
        <taxon>Magnoliopsida</taxon>
        <taxon>eudicotyledons</taxon>
        <taxon>Gunneridae</taxon>
        <taxon>Pentapetalae</taxon>
        <taxon>asterids</taxon>
        <taxon>lamiids</taxon>
        <taxon>Gentianales</taxon>
        <taxon>Rubiaceae</taxon>
        <taxon>Ixoroideae</taxon>
        <taxon>Gardenieae complex</taxon>
        <taxon>Bertiereae - Coffeeae clade</taxon>
        <taxon>Coffeeae</taxon>
        <taxon>Coffea</taxon>
    </lineage>
</organism>
<accession>A0A068UN51</accession>
<dbReference type="InParanoid" id="A0A068UN51"/>
<dbReference type="InterPro" id="IPR005123">
    <property type="entry name" value="Oxoglu/Fe-dep_dioxygenase_dom"/>
</dbReference>
<sequence>MASLLSSWSSNLKSLPESYAVPEDKRPGKLAPISRDIPVIDLGEADRAAVVQKIIKASQEFGLFQVINHGVTEKLMIDAMDVGKEFFSIAVEEKMKLTVSAGDSQNGWELYTGAGKYSTQDFDYWKDSLLHPCHPLESCIKSWPDKPARYREVMVPYIVEVRELGKRVLELIYEGLGFTEDNFDNYDLFLMIHNYPECPDPSSALGAAGHYDGNLITFLQQDVYGLQLFKDGEWLGAEPLPNAFVINIGFALEVISNGKLKSAFHRVVTNSDRFRTSFANFFNLPFERIIEPAKSVVSPSNPPVYRRFLFKEYMEVLMSKNSDTNTTVDYFKIKN</sequence>
<dbReference type="OrthoDB" id="406156at2759"/>
<dbReference type="Gene3D" id="2.60.120.330">
    <property type="entry name" value="B-lactam Antibiotic, Isopenicillin N Synthase, Chain"/>
    <property type="match status" value="1"/>
</dbReference>
<keyword evidence="4" id="KW-0560">Oxidoreductase</keyword>
<dbReference type="Pfam" id="PF14226">
    <property type="entry name" value="DIOX_N"/>
    <property type="match status" value="1"/>
</dbReference>
<gene>
    <name evidence="6" type="ORF">GSCOC_T00030111001</name>
</gene>
<evidence type="ECO:0000256" key="2">
    <source>
        <dbReference type="ARBA" id="ARBA00022723"/>
    </source>
</evidence>
<dbReference type="GO" id="GO:0016706">
    <property type="term" value="F:2-oxoglutarate-dependent dioxygenase activity"/>
    <property type="evidence" value="ECO:0007669"/>
    <property type="project" value="UniProtKB-ARBA"/>
</dbReference>